<reference evidence="1" key="1">
    <citation type="submission" date="2021-08" db="EMBL/GenBank/DDBJ databases">
        <title>WGS assembly of Ceratopteris richardii.</title>
        <authorList>
            <person name="Marchant D.B."/>
            <person name="Chen G."/>
            <person name="Jenkins J."/>
            <person name="Shu S."/>
            <person name="Leebens-Mack J."/>
            <person name="Grimwood J."/>
            <person name="Schmutz J."/>
            <person name="Soltis P."/>
            <person name="Soltis D."/>
            <person name="Chen Z.-H."/>
        </authorList>
    </citation>
    <scope>NUCLEOTIDE SEQUENCE</scope>
    <source>
        <strain evidence="1">Whitten #5841</strain>
        <tissue evidence="1">Leaf</tissue>
    </source>
</reference>
<dbReference type="AlphaFoldDB" id="A0A8T2QFF6"/>
<name>A0A8T2QFF6_CERRI</name>
<proteinExistence type="predicted"/>
<sequence length="118" mass="13719">MIFLWMDYERVFQHDSSHKINENQMLYNRCSEYLAVIHSISLSTIYISPNLFCKNLLQSRVEGSKIIYVFYPRVLKLILKCGSVLSIRVYAPGVICVHDLTSLLSKSNIFMMVHSIEI</sequence>
<comment type="caution">
    <text evidence="1">The sequence shown here is derived from an EMBL/GenBank/DDBJ whole genome shotgun (WGS) entry which is preliminary data.</text>
</comment>
<evidence type="ECO:0000313" key="1">
    <source>
        <dbReference type="EMBL" id="KAH7282619.1"/>
    </source>
</evidence>
<dbReference type="EMBL" id="CM035440">
    <property type="protein sequence ID" value="KAH7282619.1"/>
    <property type="molecule type" value="Genomic_DNA"/>
</dbReference>
<protein>
    <submittedName>
        <fullName evidence="1">Uncharacterized protein</fullName>
    </submittedName>
</protein>
<evidence type="ECO:0000313" key="2">
    <source>
        <dbReference type="Proteomes" id="UP000825935"/>
    </source>
</evidence>
<keyword evidence="2" id="KW-1185">Reference proteome</keyword>
<accession>A0A8T2QFF6</accession>
<organism evidence="1 2">
    <name type="scientific">Ceratopteris richardii</name>
    <name type="common">Triangle waterfern</name>
    <dbReference type="NCBI Taxonomy" id="49495"/>
    <lineage>
        <taxon>Eukaryota</taxon>
        <taxon>Viridiplantae</taxon>
        <taxon>Streptophyta</taxon>
        <taxon>Embryophyta</taxon>
        <taxon>Tracheophyta</taxon>
        <taxon>Polypodiopsida</taxon>
        <taxon>Polypodiidae</taxon>
        <taxon>Polypodiales</taxon>
        <taxon>Pteridineae</taxon>
        <taxon>Pteridaceae</taxon>
        <taxon>Parkerioideae</taxon>
        <taxon>Ceratopteris</taxon>
    </lineage>
</organism>
<gene>
    <name evidence="1" type="ORF">KP509_35G040200</name>
</gene>
<dbReference type="Proteomes" id="UP000825935">
    <property type="component" value="Chromosome 35"/>
</dbReference>